<feature type="transmembrane region" description="Helical" evidence="15">
    <location>
        <begin position="694"/>
        <end position="711"/>
    </location>
</feature>
<keyword evidence="18" id="KW-1185">Reference proteome</keyword>
<feature type="transmembrane region" description="Helical" evidence="15">
    <location>
        <begin position="360"/>
        <end position="385"/>
    </location>
</feature>
<dbReference type="InterPro" id="IPR001757">
    <property type="entry name" value="P_typ_ATPase"/>
</dbReference>
<keyword evidence="7 15" id="KW-0547">Nucleotide-binding</keyword>
<keyword evidence="5 15" id="KW-0479">Metal-binding</keyword>
<keyword evidence="6" id="KW-0677">Repeat</keyword>
<dbReference type="InterPro" id="IPR036412">
    <property type="entry name" value="HAD-like_sf"/>
</dbReference>
<dbReference type="NCBIfam" id="TIGR01494">
    <property type="entry name" value="ATPase_P-type"/>
    <property type="match status" value="1"/>
</dbReference>
<dbReference type="InterPro" id="IPR027256">
    <property type="entry name" value="P-typ_ATPase_IB"/>
</dbReference>
<evidence type="ECO:0000256" key="6">
    <source>
        <dbReference type="ARBA" id="ARBA00022737"/>
    </source>
</evidence>
<dbReference type="PROSITE" id="PS50846">
    <property type="entry name" value="HMA_2"/>
    <property type="match status" value="2"/>
</dbReference>
<dbReference type="InterPro" id="IPR059000">
    <property type="entry name" value="ATPase_P-type_domA"/>
</dbReference>
<dbReference type="NCBIfam" id="TIGR00003">
    <property type="entry name" value="copper ion binding protein"/>
    <property type="match status" value="1"/>
</dbReference>
<dbReference type="EMBL" id="OX336137">
    <property type="protein sequence ID" value="CAI2719612.1"/>
    <property type="molecule type" value="Genomic_DNA"/>
</dbReference>
<evidence type="ECO:0000313" key="17">
    <source>
        <dbReference type="EMBL" id="CAI2719612.1"/>
    </source>
</evidence>
<dbReference type="PRINTS" id="PR00943">
    <property type="entry name" value="CUATPASE"/>
</dbReference>
<organism evidence="17 18">
    <name type="scientific">Nitrospina watsonii</name>
    <dbReference type="NCBI Taxonomy" id="1323948"/>
    <lineage>
        <taxon>Bacteria</taxon>
        <taxon>Pseudomonadati</taxon>
        <taxon>Nitrospinota/Tectimicrobiota group</taxon>
        <taxon>Nitrospinota</taxon>
        <taxon>Nitrospinia</taxon>
        <taxon>Nitrospinales</taxon>
        <taxon>Nitrospinaceae</taxon>
        <taxon>Nitrospina</taxon>
    </lineage>
</organism>
<dbReference type="Gene3D" id="3.40.1110.10">
    <property type="entry name" value="Calcium-transporting ATPase, cytoplasmic domain N"/>
    <property type="match status" value="1"/>
</dbReference>
<proteinExistence type="inferred from homology"/>
<dbReference type="SFLD" id="SFLDG00002">
    <property type="entry name" value="C1.7:_P-type_atpase_like"/>
    <property type="match status" value="1"/>
</dbReference>
<evidence type="ECO:0000256" key="7">
    <source>
        <dbReference type="ARBA" id="ARBA00022741"/>
    </source>
</evidence>
<dbReference type="RefSeq" id="WP_282012432.1">
    <property type="nucleotide sequence ID" value="NZ_OX336137.1"/>
</dbReference>
<dbReference type="SUPFAM" id="SSF56784">
    <property type="entry name" value="HAD-like"/>
    <property type="match status" value="1"/>
</dbReference>
<accession>A0ABM9HGZ7</accession>
<keyword evidence="14 15" id="KW-0472">Membrane</keyword>
<keyword evidence="13" id="KW-0406">Ion transport</keyword>
<feature type="domain" description="HMA" evidence="16">
    <location>
        <begin position="730"/>
        <end position="796"/>
    </location>
</feature>
<dbReference type="SFLD" id="SFLDF00027">
    <property type="entry name" value="p-type_atpase"/>
    <property type="match status" value="1"/>
</dbReference>
<dbReference type="SUPFAM" id="SSF81665">
    <property type="entry name" value="Calcium ATPase, transmembrane domain M"/>
    <property type="match status" value="1"/>
</dbReference>
<dbReference type="InterPro" id="IPR006122">
    <property type="entry name" value="HMA_Cu_ion-bd"/>
</dbReference>
<dbReference type="InterPro" id="IPR044492">
    <property type="entry name" value="P_typ_ATPase_HD_dom"/>
</dbReference>
<dbReference type="PROSITE" id="PS00154">
    <property type="entry name" value="ATPASE_E1_E2"/>
    <property type="match status" value="1"/>
</dbReference>
<evidence type="ECO:0000256" key="2">
    <source>
        <dbReference type="ARBA" id="ARBA00006024"/>
    </source>
</evidence>
<feature type="domain" description="HMA" evidence="16">
    <location>
        <begin position="4"/>
        <end position="70"/>
    </location>
</feature>
<sequence length="801" mass="85712">MATETVQIKVSGMMCSFCTMSIERALKHYDGIKSVMVNLVHGIVLVEADTSKMNRDDLAQAVEKLGYTVSGTQGQQAATDEGIHKLIKQRGIIGMILAVIVLAVDPLNLFGLPAQIRAGFSFAVAAVVLLWVGYPILRKTVLVLTQRVINANVLLSAGAWGSFVIGTLSLFDPRWPNFLPVATWLMALHLFFGYFKLDTRKKASEAVSKLLALQPRRTRVLRGGEPVEVPTEEIAIGEVVMVRPGERIPLDGEVIEGTASVDESSFTGESVPPIRKQGDPVLGGTLNLDGSLQIRTTKVGQDSFLNQIVSLMTRIAERKPSIELLADWLMNYYGPVVFIVAILAFAGWGLATGDYLQATVVLVTTLIMGYPCALGISTPMLAAIAGGRGMAIGLLVKASEVFQELSTVDTVVFDKTGTLTYGRPTVTDIVPFGASREQVLQWAEAVERQSEHPVGLSIGFYAQKEGVGKLDVDGFRATPGKGVSGNVDGGRVLAGRPAFLEENGVRLTEDMRARIDALASEGKTVVTVARGETTVGAIGLQDVPRRGAERVMEKLRRRGIKTVMLTGDIRNVAEAIGKQLGIDEVHAELLPTDKVSAIETLQSEGRKVAMVGDGINDAPALAQANAGIAIGAGTDVAIESAGVILIGDRLDDVVSALILGKASYRTLTANVVVAVLFNIVGMVLAAMGLVTPELAIMVMILSIFAILLNTLRIRFLNLQRDEAGTETVSAEVEFQVPNMVCEGCASKISTALELLPGVLEIQPNVEQKRVAIRYEPAKVQEQQLMNVLGKNGFTCTMGSAQ</sequence>
<keyword evidence="4 15" id="KW-0812">Transmembrane</keyword>
<dbReference type="Gene3D" id="3.40.50.1000">
    <property type="entry name" value="HAD superfamily/HAD-like"/>
    <property type="match status" value="1"/>
</dbReference>
<evidence type="ECO:0000256" key="3">
    <source>
        <dbReference type="ARBA" id="ARBA00022448"/>
    </source>
</evidence>
<keyword evidence="9 15" id="KW-0067">ATP-binding</keyword>
<dbReference type="InterPro" id="IPR023214">
    <property type="entry name" value="HAD_sf"/>
</dbReference>
<feature type="transmembrane region" description="Helical" evidence="15">
    <location>
        <begin position="149"/>
        <end position="171"/>
    </location>
</feature>
<gene>
    <name evidence="17" type="ORF">NSPWAT_2756</name>
</gene>
<keyword evidence="8" id="KW-0187">Copper transport</keyword>
<evidence type="ECO:0000256" key="9">
    <source>
        <dbReference type="ARBA" id="ARBA00022840"/>
    </source>
</evidence>
<feature type="transmembrane region" description="Helical" evidence="15">
    <location>
        <begin position="92"/>
        <end position="112"/>
    </location>
</feature>
<feature type="transmembrane region" description="Helical" evidence="15">
    <location>
        <begin position="667"/>
        <end position="688"/>
    </location>
</feature>
<name>A0ABM9HGZ7_9BACT</name>
<dbReference type="SUPFAM" id="SSF81653">
    <property type="entry name" value="Calcium ATPase, transduction domain A"/>
    <property type="match status" value="1"/>
</dbReference>
<dbReference type="InterPro" id="IPR023298">
    <property type="entry name" value="ATPase_P-typ_TM_dom_sf"/>
</dbReference>
<keyword evidence="11" id="KW-1278">Translocase</keyword>
<evidence type="ECO:0000256" key="15">
    <source>
        <dbReference type="RuleBase" id="RU362081"/>
    </source>
</evidence>
<comment type="subcellular location">
    <subcellularLocation>
        <location evidence="15">Cell membrane</location>
    </subcellularLocation>
    <subcellularLocation>
        <location evidence="1">Endomembrane system</location>
        <topology evidence="1">Multi-pass membrane protein</topology>
    </subcellularLocation>
</comment>
<evidence type="ECO:0000256" key="1">
    <source>
        <dbReference type="ARBA" id="ARBA00004127"/>
    </source>
</evidence>
<dbReference type="SUPFAM" id="SSF55008">
    <property type="entry name" value="HMA, heavy metal-associated domain"/>
    <property type="match status" value="2"/>
</dbReference>
<keyword evidence="8" id="KW-0186">Copper</keyword>
<keyword evidence="15" id="KW-1003">Cell membrane</keyword>
<dbReference type="Pfam" id="PF00122">
    <property type="entry name" value="E1-E2_ATPase"/>
    <property type="match status" value="1"/>
</dbReference>
<dbReference type="SFLD" id="SFLDS00003">
    <property type="entry name" value="Haloacid_Dehalogenase"/>
    <property type="match status" value="1"/>
</dbReference>
<dbReference type="InterPro" id="IPR036163">
    <property type="entry name" value="HMA_dom_sf"/>
</dbReference>
<evidence type="ECO:0000259" key="16">
    <source>
        <dbReference type="PROSITE" id="PS50846"/>
    </source>
</evidence>
<dbReference type="PANTHER" id="PTHR43520:SF8">
    <property type="entry name" value="P-TYPE CU(+) TRANSPORTER"/>
    <property type="match status" value="1"/>
</dbReference>
<dbReference type="InterPro" id="IPR006121">
    <property type="entry name" value="HMA_dom"/>
</dbReference>
<evidence type="ECO:0000256" key="5">
    <source>
        <dbReference type="ARBA" id="ARBA00022723"/>
    </source>
</evidence>
<reference evidence="17 18" key="1">
    <citation type="submission" date="2022-09" db="EMBL/GenBank/DDBJ databases">
        <authorList>
            <person name="Kop L."/>
        </authorList>
    </citation>
    <scope>NUCLEOTIDE SEQUENCE [LARGE SCALE GENOMIC DNA]</scope>
    <source>
        <strain evidence="17 18">347</strain>
    </source>
</reference>
<dbReference type="NCBIfam" id="TIGR01511">
    <property type="entry name" value="ATPase-IB1_Cu"/>
    <property type="match status" value="1"/>
</dbReference>
<protein>
    <submittedName>
        <fullName evidence="17">Lead, cadmium, zinc and mercury transporting ATPase</fullName>
    </submittedName>
</protein>
<keyword evidence="3" id="KW-0813">Transport</keyword>
<dbReference type="Pfam" id="PF00702">
    <property type="entry name" value="Hydrolase"/>
    <property type="match status" value="1"/>
</dbReference>
<feature type="transmembrane region" description="Helical" evidence="15">
    <location>
        <begin position="328"/>
        <end position="348"/>
    </location>
</feature>
<dbReference type="Proteomes" id="UP001157733">
    <property type="component" value="Chromosome"/>
</dbReference>
<dbReference type="Gene3D" id="2.70.150.10">
    <property type="entry name" value="Calcium-transporting ATPase, cytoplasmic transduction domain A"/>
    <property type="match status" value="1"/>
</dbReference>
<evidence type="ECO:0000256" key="13">
    <source>
        <dbReference type="ARBA" id="ARBA00023065"/>
    </source>
</evidence>
<evidence type="ECO:0000256" key="4">
    <source>
        <dbReference type="ARBA" id="ARBA00022692"/>
    </source>
</evidence>
<feature type="transmembrane region" description="Helical" evidence="15">
    <location>
        <begin position="177"/>
        <end position="195"/>
    </location>
</feature>
<dbReference type="InterPro" id="IPR008250">
    <property type="entry name" value="ATPase_P-typ_transduc_dom_A_sf"/>
</dbReference>
<dbReference type="CDD" id="cd00371">
    <property type="entry name" value="HMA"/>
    <property type="match status" value="2"/>
</dbReference>
<feature type="transmembrane region" description="Helical" evidence="15">
    <location>
        <begin position="118"/>
        <end position="137"/>
    </location>
</feature>
<keyword evidence="12 15" id="KW-1133">Transmembrane helix</keyword>
<dbReference type="InterPro" id="IPR023299">
    <property type="entry name" value="ATPase_P-typ_cyto_dom_N"/>
</dbReference>
<evidence type="ECO:0000256" key="8">
    <source>
        <dbReference type="ARBA" id="ARBA00022796"/>
    </source>
</evidence>
<keyword evidence="10" id="KW-0460">Magnesium</keyword>
<dbReference type="Pfam" id="PF00403">
    <property type="entry name" value="HMA"/>
    <property type="match status" value="2"/>
</dbReference>
<dbReference type="Gene3D" id="3.30.70.100">
    <property type="match status" value="2"/>
</dbReference>
<dbReference type="NCBIfam" id="TIGR01525">
    <property type="entry name" value="ATPase-IB_hvy"/>
    <property type="match status" value="1"/>
</dbReference>
<evidence type="ECO:0000256" key="14">
    <source>
        <dbReference type="ARBA" id="ARBA00023136"/>
    </source>
</evidence>
<evidence type="ECO:0000256" key="11">
    <source>
        <dbReference type="ARBA" id="ARBA00022967"/>
    </source>
</evidence>
<evidence type="ECO:0000313" key="18">
    <source>
        <dbReference type="Proteomes" id="UP001157733"/>
    </source>
</evidence>
<dbReference type="InterPro" id="IPR018303">
    <property type="entry name" value="ATPase_P-typ_P_site"/>
</dbReference>
<evidence type="ECO:0000256" key="10">
    <source>
        <dbReference type="ARBA" id="ARBA00022842"/>
    </source>
</evidence>
<dbReference type="PRINTS" id="PR00119">
    <property type="entry name" value="CATATPASE"/>
</dbReference>
<comment type="similarity">
    <text evidence="2 15">Belongs to the cation transport ATPase (P-type) (TC 3.A.3) family. Type IB subfamily.</text>
</comment>
<evidence type="ECO:0000256" key="12">
    <source>
        <dbReference type="ARBA" id="ARBA00022989"/>
    </source>
</evidence>
<dbReference type="PANTHER" id="PTHR43520">
    <property type="entry name" value="ATP7, ISOFORM B"/>
    <property type="match status" value="1"/>
</dbReference>